<reference evidence="2 3" key="1">
    <citation type="submission" date="2022-03" db="EMBL/GenBank/DDBJ databases">
        <title>Taxonomic description of new species and reclassification of some bacterial strains.</title>
        <authorList>
            <person name="Ndongo S."/>
        </authorList>
    </citation>
    <scope>NUCLEOTIDE SEQUENCE [LARGE SCALE GENOMIC DNA]</scope>
    <source>
        <strain evidence="2 3">Marseille-P6666</strain>
    </source>
</reference>
<protein>
    <submittedName>
        <fullName evidence="2">SprT-like domain-containing protein</fullName>
    </submittedName>
</protein>
<dbReference type="EMBL" id="JAMGSI010000002">
    <property type="protein sequence ID" value="MCL6658078.1"/>
    <property type="molecule type" value="Genomic_DNA"/>
</dbReference>
<dbReference type="RefSeq" id="WP_215451146.1">
    <property type="nucleotide sequence ID" value="NZ_CP072027.1"/>
</dbReference>
<accession>A0ABT0RAU9</accession>
<name>A0ABT0RAU9_9BACT</name>
<dbReference type="GeneID" id="84024641"/>
<dbReference type="InterPro" id="IPR006640">
    <property type="entry name" value="SprT-like_domain"/>
</dbReference>
<evidence type="ECO:0000259" key="1">
    <source>
        <dbReference type="Pfam" id="PF10263"/>
    </source>
</evidence>
<keyword evidence="3" id="KW-1185">Reference proteome</keyword>
<dbReference type="Proteomes" id="UP001202031">
    <property type="component" value="Unassembled WGS sequence"/>
</dbReference>
<evidence type="ECO:0000313" key="2">
    <source>
        <dbReference type="EMBL" id="MCL6658078.1"/>
    </source>
</evidence>
<feature type="domain" description="SprT-like" evidence="1">
    <location>
        <begin position="45"/>
        <end position="127"/>
    </location>
</feature>
<comment type="caution">
    <text evidence="2">The sequence shown here is derived from an EMBL/GenBank/DDBJ whole genome shotgun (WGS) entry which is preliminary data.</text>
</comment>
<dbReference type="Pfam" id="PF10263">
    <property type="entry name" value="SprT-like"/>
    <property type="match status" value="1"/>
</dbReference>
<proteinExistence type="predicted"/>
<organism evidence="2 3">
    <name type="scientific">Akkermansia massiliensis</name>
    <dbReference type="NCBI Taxonomy" id="2927224"/>
    <lineage>
        <taxon>Bacteria</taxon>
        <taxon>Pseudomonadati</taxon>
        <taxon>Verrucomicrobiota</taxon>
        <taxon>Verrucomicrobiia</taxon>
        <taxon>Verrucomicrobiales</taxon>
        <taxon>Akkermansiaceae</taxon>
        <taxon>Akkermansia</taxon>
    </lineage>
</organism>
<sequence>MMTFSVFPSPRSVLCSPRSMTIGNLQSGNRDSFRDIEIYARLKMDELGLPDWKFGWDRARRRLGVCRLLEKSISLSVHFVRANLEAPHEIRDTILHEIAHALAWTRHGERTHGPRWKQICREIGAVPCAAAKPDAIRVTTYKYLLRLKTTGEVVGKYHRRPAFAKHLKRMALKGRPDTLGQLELIPSEKQDTSLS</sequence>
<gene>
    <name evidence="2" type="ORF">M8N44_12230</name>
</gene>
<evidence type="ECO:0000313" key="3">
    <source>
        <dbReference type="Proteomes" id="UP001202031"/>
    </source>
</evidence>